<dbReference type="Proteomes" id="UP000634011">
    <property type="component" value="Unassembled WGS sequence"/>
</dbReference>
<keyword evidence="1" id="KW-1133">Transmembrane helix</keyword>
<comment type="caution">
    <text evidence="3">The sequence shown here is derived from an EMBL/GenBank/DDBJ whole genome shotgun (WGS) entry which is preliminary data.</text>
</comment>
<dbReference type="PANTHER" id="PTHR40763">
    <property type="entry name" value="MEMBRANE PROTEIN-RELATED"/>
    <property type="match status" value="1"/>
</dbReference>
<organism evidence="3 4">
    <name type="scientific">Undibacterium jejuense</name>
    <dbReference type="NCBI Taxonomy" id="1344949"/>
    <lineage>
        <taxon>Bacteria</taxon>
        <taxon>Pseudomonadati</taxon>
        <taxon>Pseudomonadota</taxon>
        <taxon>Betaproteobacteria</taxon>
        <taxon>Burkholderiales</taxon>
        <taxon>Oxalobacteraceae</taxon>
        <taxon>Undibacterium</taxon>
    </lineage>
</organism>
<sequence length="229" mass="24747">MNQQKQHNRVVFGTIILIFGALALIDNLNIFNTREILQFWPTVFIVIGALKMSRSDTVSGHLIGGGFIAVGALMTLQHLGIVYFSSRSLWPVVMIFAGLSIIFKDRLKAEISPSIGNMEDGDNCCNLSAVMSGSKSQNSSQNFRGGELTAVMGGIELDLRNASIDGSATINVFAVWGGIEIKVPGDWTVISQGIPILGGIEDRTVPPMDRSKTLFIQGYAIMGGVEIRN</sequence>
<evidence type="ECO:0000256" key="1">
    <source>
        <dbReference type="SAM" id="Phobius"/>
    </source>
</evidence>
<dbReference type="PANTHER" id="PTHR40763:SF5">
    <property type="entry name" value="MEMBRANE PROTEIN"/>
    <property type="match status" value="1"/>
</dbReference>
<evidence type="ECO:0000259" key="2">
    <source>
        <dbReference type="Pfam" id="PF22570"/>
    </source>
</evidence>
<name>A0A923HLU0_9BURK</name>
<protein>
    <recommendedName>
        <fullName evidence="2">LiaF transmembrane domain-containing protein</fullName>
    </recommendedName>
</protein>
<dbReference type="Pfam" id="PF22570">
    <property type="entry name" value="LiaF-TM"/>
    <property type="match status" value="1"/>
</dbReference>
<evidence type="ECO:0000313" key="4">
    <source>
        <dbReference type="Proteomes" id="UP000634011"/>
    </source>
</evidence>
<reference evidence="3" key="1">
    <citation type="submission" date="2020-08" db="EMBL/GenBank/DDBJ databases">
        <title>Novel species isolated from subtropical streams in China.</title>
        <authorList>
            <person name="Lu H."/>
        </authorList>
    </citation>
    <scope>NUCLEOTIDE SEQUENCE</scope>
    <source>
        <strain evidence="3">KACC 12607</strain>
    </source>
</reference>
<dbReference type="EMBL" id="JACOFV010000013">
    <property type="protein sequence ID" value="MBC3863254.1"/>
    <property type="molecule type" value="Genomic_DNA"/>
</dbReference>
<feature type="transmembrane region" description="Helical" evidence="1">
    <location>
        <begin position="31"/>
        <end position="50"/>
    </location>
</feature>
<dbReference type="RefSeq" id="WP_186913195.1">
    <property type="nucleotide sequence ID" value="NZ_JACOFV010000013.1"/>
</dbReference>
<gene>
    <name evidence="3" type="ORF">H8K32_14195</name>
</gene>
<feature type="domain" description="LiaF transmembrane" evidence="2">
    <location>
        <begin position="11"/>
        <end position="106"/>
    </location>
</feature>
<accession>A0A923HLU0</accession>
<feature type="transmembrane region" description="Helical" evidence="1">
    <location>
        <begin position="89"/>
        <end position="107"/>
    </location>
</feature>
<keyword evidence="4" id="KW-1185">Reference proteome</keyword>
<dbReference type="AlphaFoldDB" id="A0A923HLU0"/>
<feature type="transmembrane region" description="Helical" evidence="1">
    <location>
        <begin position="7"/>
        <end position="25"/>
    </location>
</feature>
<keyword evidence="1" id="KW-0472">Membrane</keyword>
<evidence type="ECO:0000313" key="3">
    <source>
        <dbReference type="EMBL" id="MBC3863254.1"/>
    </source>
</evidence>
<feature type="transmembrane region" description="Helical" evidence="1">
    <location>
        <begin position="62"/>
        <end position="83"/>
    </location>
</feature>
<proteinExistence type="predicted"/>
<dbReference type="InterPro" id="IPR054331">
    <property type="entry name" value="LiaF_TM"/>
</dbReference>
<keyword evidence="1" id="KW-0812">Transmembrane</keyword>